<evidence type="ECO:0000313" key="2">
    <source>
        <dbReference type="EMBL" id="KAK5279226.1"/>
    </source>
</evidence>
<feature type="compositionally biased region" description="Low complexity" evidence="1">
    <location>
        <begin position="15"/>
        <end position="29"/>
    </location>
</feature>
<evidence type="ECO:0008006" key="4">
    <source>
        <dbReference type="Google" id="ProtNLM"/>
    </source>
</evidence>
<comment type="caution">
    <text evidence="2">The sequence shown here is derived from an EMBL/GenBank/DDBJ whole genome shotgun (WGS) entry which is preliminary data.</text>
</comment>
<keyword evidence="3" id="KW-1185">Reference proteome</keyword>
<dbReference type="Proteomes" id="UP001357485">
    <property type="component" value="Unassembled WGS sequence"/>
</dbReference>
<feature type="compositionally biased region" description="Polar residues" evidence="1">
    <location>
        <begin position="1"/>
        <end position="14"/>
    </location>
</feature>
<name>A0ABR0M468_9PEZI</name>
<dbReference type="PANTHER" id="PTHR21166:SF2">
    <property type="entry name" value="CELL DIVISION CONTROL PROTEIN 24 OB DOMAIN-CONTAINING PROTEIN-RELATED"/>
    <property type="match status" value="1"/>
</dbReference>
<evidence type="ECO:0000256" key="1">
    <source>
        <dbReference type="SAM" id="MobiDB-lite"/>
    </source>
</evidence>
<proteinExistence type="predicted"/>
<feature type="non-terminal residue" evidence="2">
    <location>
        <position position="236"/>
    </location>
</feature>
<feature type="region of interest" description="Disordered" evidence="1">
    <location>
        <begin position="1"/>
        <end position="35"/>
    </location>
</feature>
<evidence type="ECO:0000313" key="3">
    <source>
        <dbReference type="Proteomes" id="UP001357485"/>
    </source>
</evidence>
<dbReference type="EMBL" id="JAVRRA010001759">
    <property type="protein sequence ID" value="KAK5279226.1"/>
    <property type="molecule type" value="Genomic_DNA"/>
</dbReference>
<accession>A0ABR0M468</accession>
<sequence>MAAQPPSVQSFFQGSSPRPSPASKKSASSTIEPGDGFTAEEIDAVLHPKATASWTPDKDYEEVDIGSLVPGPQCVTFVGRVVNFYNQTSLSKMPRAAKGCVKVIYEDFVATQVSSRNWTCSDMVQVRLWYAKIDYHLRLGHLVSIWASHVSNGESGSLSVSSAPLLVSIFPERDRNCYLMVHENSDEGVQCKTPLGYRDGQQLAGLMTLSNFVDGGCDVANVKILVCVKSIGARKK</sequence>
<gene>
    <name evidence="2" type="ORF">LTR16_007865</name>
</gene>
<dbReference type="PANTHER" id="PTHR21166">
    <property type="entry name" value="CELL DIVISION CONTROL PROTEIN 24 OB DOMAIN-CONTAINING PROTEIN-RELATED"/>
    <property type="match status" value="1"/>
</dbReference>
<reference evidence="2 3" key="1">
    <citation type="submission" date="2023-08" db="EMBL/GenBank/DDBJ databases">
        <title>Black Yeasts Isolated from many extreme environments.</title>
        <authorList>
            <person name="Coleine C."/>
            <person name="Stajich J.E."/>
            <person name="Selbmann L."/>
        </authorList>
    </citation>
    <scope>NUCLEOTIDE SEQUENCE [LARGE SCALE GENOMIC DNA]</scope>
    <source>
        <strain evidence="2 3">CCFEE 536</strain>
    </source>
</reference>
<protein>
    <recommendedName>
        <fullName evidence="4">Telomeric single stranded DNA binding POT1/Cdc13 domain-containing protein</fullName>
    </recommendedName>
</protein>
<organism evidence="2 3">
    <name type="scientific">Cryomyces antarcticus</name>
    <dbReference type="NCBI Taxonomy" id="329879"/>
    <lineage>
        <taxon>Eukaryota</taxon>
        <taxon>Fungi</taxon>
        <taxon>Dikarya</taxon>
        <taxon>Ascomycota</taxon>
        <taxon>Pezizomycotina</taxon>
        <taxon>Dothideomycetes</taxon>
        <taxon>Dothideomycetes incertae sedis</taxon>
        <taxon>Cryomyces</taxon>
    </lineage>
</organism>
<dbReference type="InterPro" id="IPR052469">
    <property type="entry name" value="MEIOB"/>
</dbReference>